<dbReference type="GO" id="GO:0017046">
    <property type="term" value="F:peptide hormone binding"/>
    <property type="evidence" value="ECO:0007669"/>
    <property type="project" value="TreeGrafter"/>
</dbReference>
<evidence type="ECO:0008006" key="8">
    <source>
        <dbReference type="Google" id="ProtNLM"/>
    </source>
</evidence>
<accession>A0A643BMR3</accession>
<feature type="transmembrane region" description="Helical" evidence="5">
    <location>
        <begin position="69"/>
        <end position="92"/>
    </location>
</feature>
<dbReference type="Pfam" id="PF00002">
    <property type="entry name" value="7tm_2"/>
    <property type="match status" value="1"/>
</dbReference>
<evidence type="ECO:0000256" key="2">
    <source>
        <dbReference type="ARBA" id="ARBA00022692"/>
    </source>
</evidence>
<evidence type="ECO:0000313" key="7">
    <source>
        <dbReference type="Proteomes" id="UP000437017"/>
    </source>
</evidence>
<dbReference type="OrthoDB" id="5967113at2759"/>
<gene>
    <name evidence="6" type="ORF">E2I00_018303</name>
</gene>
<keyword evidence="3 5" id="KW-1133">Transmembrane helix</keyword>
<proteinExistence type="predicted"/>
<evidence type="ECO:0000256" key="4">
    <source>
        <dbReference type="ARBA" id="ARBA00023136"/>
    </source>
</evidence>
<protein>
    <recommendedName>
        <fullName evidence="8">G-protein coupled receptors family 2 profile 2 domain-containing protein</fullName>
    </recommendedName>
</protein>
<sequence>MQRGPLESRPWVRSPLLTAGCLAPTGSIFRNCTQGGWSETFPRPDLACGVHVNDSSNEKRYEYLLKLKVMYTVGYSSSLVMLLVALSVLCAFR</sequence>
<name>A0A643BMR3_BALPH</name>
<dbReference type="GO" id="GO:0015055">
    <property type="term" value="F:secretin receptor activity"/>
    <property type="evidence" value="ECO:0007669"/>
    <property type="project" value="TreeGrafter"/>
</dbReference>
<dbReference type="PANTHER" id="PTHR45620">
    <property type="entry name" value="PDF RECEPTOR-LIKE PROTEIN-RELATED"/>
    <property type="match status" value="1"/>
</dbReference>
<evidence type="ECO:0000256" key="1">
    <source>
        <dbReference type="ARBA" id="ARBA00004141"/>
    </source>
</evidence>
<dbReference type="SUPFAM" id="SSF111418">
    <property type="entry name" value="Hormone receptor domain"/>
    <property type="match status" value="1"/>
</dbReference>
<dbReference type="PANTHER" id="PTHR45620:SF13">
    <property type="entry name" value="SECRETIN RECEPTOR"/>
    <property type="match status" value="1"/>
</dbReference>
<dbReference type="InterPro" id="IPR000832">
    <property type="entry name" value="GPCR_2_secretin-like"/>
</dbReference>
<dbReference type="EMBL" id="SGJD01009294">
    <property type="protein sequence ID" value="KAB0389018.1"/>
    <property type="molecule type" value="Genomic_DNA"/>
</dbReference>
<evidence type="ECO:0000256" key="3">
    <source>
        <dbReference type="ARBA" id="ARBA00022989"/>
    </source>
</evidence>
<dbReference type="GO" id="GO:0005886">
    <property type="term" value="C:plasma membrane"/>
    <property type="evidence" value="ECO:0007669"/>
    <property type="project" value="TreeGrafter"/>
</dbReference>
<evidence type="ECO:0000256" key="5">
    <source>
        <dbReference type="SAM" id="Phobius"/>
    </source>
</evidence>
<dbReference type="AlphaFoldDB" id="A0A643BMR3"/>
<dbReference type="InterPro" id="IPR036445">
    <property type="entry name" value="GPCR_2_extracell_dom_sf"/>
</dbReference>
<comment type="subcellular location">
    <subcellularLocation>
        <location evidence="1">Membrane</location>
        <topology evidence="1">Multi-pass membrane protein</topology>
    </subcellularLocation>
</comment>
<keyword evidence="7" id="KW-1185">Reference proteome</keyword>
<dbReference type="GO" id="GO:0007188">
    <property type="term" value="P:adenylate cyclase-modulating G protein-coupled receptor signaling pathway"/>
    <property type="evidence" value="ECO:0007669"/>
    <property type="project" value="TreeGrafter"/>
</dbReference>
<dbReference type="InterPro" id="IPR050332">
    <property type="entry name" value="GPCR_2"/>
</dbReference>
<dbReference type="GO" id="GO:0008528">
    <property type="term" value="F:G protein-coupled peptide receptor activity"/>
    <property type="evidence" value="ECO:0007669"/>
    <property type="project" value="TreeGrafter"/>
</dbReference>
<evidence type="ECO:0000313" key="6">
    <source>
        <dbReference type="EMBL" id="KAB0389018.1"/>
    </source>
</evidence>
<keyword evidence="2 5" id="KW-0812">Transmembrane</keyword>
<keyword evidence="4 5" id="KW-0472">Membrane</keyword>
<dbReference type="Proteomes" id="UP000437017">
    <property type="component" value="Unassembled WGS sequence"/>
</dbReference>
<comment type="caution">
    <text evidence="6">The sequence shown here is derived from an EMBL/GenBank/DDBJ whole genome shotgun (WGS) entry which is preliminary data.</text>
</comment>
<reference evidence="6 7" key="1">
    <citation type="journal article" date="2019" name="PLoS ONE">
        <title>Genomic analyses reveal an absence of contemporary introgressive admixture between fin whales and blue whales, despite known hybrids.</title>
        <authorList>
            <person name="Westbury M.V."/>
            <person name="Petersen B."/>
            <person name="Lorenzen E.D."/>
        </authorList>
    </citation>
    <scope>NUCLEOTIDE SEQUENCE [LARGE SCALE GENOMIC DNA]</scope>
    <source>
        <strain evidence="6">FinWhale-01</strain>
    </source>
</reference>
<organism evidence="6 7">
    <name type="scientific">Balaenoptera physalus</name>
    <name type="common">Fin whale</name>
    <name type="synonym">Balaena physalus</name>
    <dbReference type="NCBI Taxonomy" id="9770"/>
    <lineage>
        <taxon>Eukaryota</taxon>
        <taxon>Metazoa</taxon>
        <taxon>Chordata</taxon>
        <taxon>Craniata</taxon>
        <taxon>Vertebrata</taxon>
        <taxon>Euteleostomi</taxon>
        <taxon>Mammalia</taxon>
        <taxon>Eutheria</taxon>
        <taxon>Laurasiatheria</taxon>
        <taxon>Artiodactyla</taxon>
        <taxon>Whippomorpha</taxon>
        <taxon>Cetacea</taxon>
        <taxon>Mysticeti</taxon>
        <taxon>Balaenopteridae</taxon>
        <taxon>Balaenoptera</taxon>
    </lineage>
</organism>